<comment type="catalytic activity">
    <reaction evidence="10">
        <text>L-threonyl-[protein] + FAD = FMN-L-threonyl-[protein] + AMP + H(+)</text>
        <dbReference type="Rhea" id="RHEA:36847"/>
        <dbReference type="Rhea" id="RHEA-COMP:11060"/>
        <dbReference type="Rhea" id="RHEA-COMP:11061"/>
        <dbReference type="ChEBI" id="CHEBI:15378"/>
        <dbReference type="ChEBI" id="CHEBI:30013"/>
        <dbReference type="ChEBI" id="CHEBI:57692"/>
        <dbReference type="ChEBI" id="CHEBI:74257"/>
        <dbReference type="ChEBI" id="CHEBI:456215"/>
        <dbReference type="EC" id="2.7.1.180"/>
    </reaction>
</comment>
<dbReference type="GO" id="GO:0016740">
    <property type="term" value="F:transferase activity"/>
    <property type="evidence" value="ECO:0007669"/>
    <property type="project" value="UniProtKB-KW"/>
</dbReference>
<keyword evidence="13" id="KW-1185">Reference proteome</keyword>
<dbReference type="Pfam" id="PF02424">
    <property type="entry name" value="ApbE"/>
    <property type="match status" value="1"/>
</dbReference>
<evidence type="ECO:0000313" key="12">
    <source>
        <dbReference type="EMBL" id="SHE62622.1"/>
    </source>
</evidence>
<sequence>MKLTRRRFLTISAAFAALPAHANSWQGRAFGADVSITINGPRDLAKPALAEARRTIREIEQLFSLYDPASSLSRLNNSGALVDPDRCFLALMKAADDAYRITGGLFDPTVQPLWRALAEEHDPTVARAAIGWERVNFDTDRITLDADQSLTFNGIAQGFATDLVVDALTRSGLANTLVNIGEYRGVGGPWSIGLSDPDHGYFGTRALTTGAVATSSPSALSLGAHAHILHPTARPQWSTVSVEAATATMADALSTALVLAPRDAVENIARAAGLRRVTLVTFDGDLTTI</sequence>
<dbReference type="InterPro" id="IPR006311">
    <property type="entry name" value="TAT_signal"/>
</dbReference>
<proteinExistence type="predicted"/>
<keyword evidence="7" id="KW-0274">FAD</keyword>
<dbReference type="GO" id="GO:0046872">
    <property type="term" value="F:metal ion binding"/>
    <property type="evidence" value="ECO:0007669"/>
    <property type="project" value="UniProtKB-KW"/>
</dbReference>
<keyword evidence="4" id="KW-0285">Flavoprotein</keyword>
<organism evidence="12 13">
    <name type="scientific">Litoreibacter ascidiaceicola</name>
    <dbReference type="NCBI Taxonomy" id="1486859"/>
    <lineage>
        <taxon>Bacteria</taxon>
        <taxon>Pseudomonadati</taxon>
        <taxon>Pseudomonadota</taxon>
        <taxon>Alphaproteobacteria</taxon>
        <taxon>Rhodobacterales</taxon>
        <taxon>Roseobacteraceae</taxon>
        <taxon>Litoreibacter</taxon>
    </lineage>
</organism>
<dbReference type="InterPro" id="IPR024932">
    <property type="entry name" value="ApbE"/>
</dbReference>
<evidence type="ECO:0000256" key="5">
    <source>
        <dbReference type="ARBA" id="ARBA00022679"/>
    </source>
</evidence>
<keyword evidence="12" id="KW-0449">Lipoprotein</keyword>
<evidence type="ECO:0000256" key="1">
    <source>
        <dbReference type="ARBA" id="ARBA00001946"/>
    </source>
</evidence>
<dbReference type="SUPFAM" id="SSF143631">
    <property type="entry name" value="ApbE-like"/>
    <property type="match status" value="1"/>
</dbReference>
<evidence type="ECO:0000256" key="6">
    <source>
        <dbReference type="ARBA" id="ARBA00022723"/>
    </source>
</evidence>
<reference evidence="13" key="1">
    <citation type="submission" date="2016-11" db="EMBL/GenBank/DDBJ databases">
        <authorList>
            <person name="Varghese N."/>
            <person name="Submissions S."/>
        </authorList>
    </citation>
    <scope>NUCLEOTIDE SEQUENCE [LARGE SCALE GENOMIC DNA]</scope>
    <source>
        <strain evidence="13">DSM 100566</strain>
    </source>
</reference>
<feature type="chain" id="PRO_5039945525" description="FAD:protein FMN transferase" evidence="11">
    <location>
        <begin position="23"/>
        <end position="289"/>
    </location>
</feature>
<evidence type="ECO:0000256" key="2">
    <source>
        <dbReference type="ARBA" id="ARBA00011955"/>
    </source>
</evidence>
<evidence type="ECO:0000256" key="4">
    <source>
        <dbReference type="ARBA" id="ARBA00022630"/>
    </source>
</evidence>
<evidence type="ECO:0000313" key="13">
    <source>
        <dbReference type="Proteomes" id="UP000184144"/>
    </source>
</evidence>
<dbReference type="Gene3D" id="3.10.520.10">
    <property type="entry name" value="ApbE-like domains"/>
    <property type="match status" value="1"/>
</dbReference>
<keyword evidence="8" id="KW-0460">Magnesium</keyword>
<keyword evidence="6" id="KW-0479">Metal-binding</keyword>
<dbReference type="EC" id="2.7.1.180" evidence="2"/>
<dbReference type="PANTHER" id="PTHR30040">
    <property type="entry name" value="THIAMINE BIOSYNTHESIS LIPOPROTEIN APBE"/>
    <property type="match status" value="1"/>
</dbReference>
<evidence type="ECO:0000256" key="8">
    <source>
        <dbReference type="ARBA" id="ARBA00022842"/>
    </source>
</evidence>
<dbReference type="OrthoDB" id="9778595at2"/>
<dbReference type="Proteomes" id="UP000184144">
    <property type="component" value="Unassembled WGS sequence"/>
</dbReference>
<evidence type="ECO:0000256" key="9">
    <source>
        <dbReference type="ARBA" id="ARBA00031306"/>
    </source>
</evidence>
<accession>A0A1M4V146</accession>
<dbReference type="AlphaFoldDB" id="A0A1M4V146"/>
<evidence type="ECO:0000256" key="7">
    <source>
        <dbReference type="ARBA" id="ARBA00022827"/>
    </source>
</evidence>
<evidence type="ECO:0000256" key="3">
    <source>
        <dbReference type="ARBA" id="ARBA00016337"/>
    </source>
</evidence>
<name>A0A1M4V146_9RHOB</name>
<comment type="cofactor">
    <cofactor evidence="1">
        <name>Mg(2+)</name>
        <dbReference type="ChEBI" id="CHEBI:18420"/>
    </cofactor>
</comment>
<dbReference type="RefSeq" id="WP_073140797.1">
    <property type="nucleotide sequence ID" value="NZ_FQUV01000002.1"/>
</dbReference>
<dbReference type="EMBL" id="FQUV01000002">
    <property type="protein sequence ID" value="SHE62622.1"/>
    <property type="molecule type" value="Genomic_DNA"/>
</dbReference>
<dbReference type="STRING" id="1486859.SAMN05444273_10289"/>
<gene>
    <name evidence="12" type="ORF">SAMN05444273_10289</name>
</gene>
<protein>
    <recommendedName>
        <fullName evidence="3">FAD:protein FMN transferase</fullName>
        <ecNumber evidence="2">2.7.1.180</ecNumber>
    </recommendedName>
    <alternativeName>
        <fullName evidence="9">Flavin transferase</fullName>
    </alternativeName>
</protein>
<dbReference type="PANTHER" id="PTHR30040:SF2">
    <property type="entry name" value="FAD:PROTEIN FMN TRANSFERASE"/>
    <property type="match status" value="1"/>
</dbReference>
<evidence type="ECO:0000256" key="11">
    <source>
        <dbReference type="SAM" id="SignalP"/>
    </source>
</evidence>
<keyword evidence="11" id="KW-0732">Signal</keyword>
<evidence type="ECO:0000256" key="10">
    <source>
        <dbReference type="ARBA" id="ARBA00048540"/>
    </source>
</evidence>
<keyword evidence="5" id="KW-0808">Transferase</keyword>
<dbReference type="PROSITE" id="PS51318">
    <property type="entry name" value="TAT"/>
    <property type="match status" value="1"/>
</dbReference>
<feature type="signal peptide" evidence="11">
    <location>
        <begin position="1"/>
        <end position="22"/>
    </location>
</feature>
<dbReference type="InterPro" id="IPR003374">
    <property type="entry name" value="ApbE-like_sf"/>
</dbReference>